<dbReference type="AlphaFoldDB" id="A0A6L2LZC1"/>
<sequence length="93" mass="10883">MGRFRSSSQISHKNNTPIEKRNPIRYETFSVDIKQIYVRKLQFERQIPTPNIIPEPSGLPISNLPDTKGKKVYTFQLEVLDRRENGSQVIRLE</sequence>
<reference evidence="2" key="1">
    <citation type="journal article" date="2019" name="Sci. Rep.">
        <title>Draft genome of Tanacetum cinerariifolium, the natural source of mosquito coil.</title>
        <authorList>
            <person name="Yamashiro T."/>
            <person name="Shiraishi A."/>
            <person name="Satake H."/>
            <person name="Nakayama K."/>
        </authorList>
    </citation>
    <scope>NUCLEOTIDE SEQUENCE</scope>
</reference>
<dbReference type="EMBL" id="BKCJ010005358">
    <property type="protein sequence ID" value="GEU66307.1"/>
    <property type="molecule type" value="Genomic_DNA"/>
</dbReference>
<proteinExistence type="predicted"/>
<comment type="caution">
    <text evidence="2">The sequence shown here is derived from an EMBL/GenBank/DDBJ whole genome shotgun (WGS) entry which is preliminary data.</text>
</comment>
<name>A0A6L2LZC1_TANCI</name>
<evidence type="ECO:0000256" key="1">
    <source>
        <dbReference type="SAM" id="MobiDB-lite"/>
    </source>
</evidence>
<gene>
    <name evidence="2" type="ORF">Tci_038285</name>
</gene>
<accession>A0A6L2LZC1</accession>
<evidence type="ECO:0000313" key="2">
    <source>
        <dbReference type="EMBL" id="GEU66307.1"/>
    </source>
</evidence>
<feature type="region of interest" description="Disordered" evidence="1">
    <location>
        <begin position="1"/>
        <end position="21"/>
    </location>
</feature>
<feature type="compositionally biased region" description="Polar residues" evidence="1">
    <location>
        <begin position="1"/>
        <end position="17"/>
    </location>
</feature>
<protein>
    <submittedName>
        <fullName evidence="2">Uncharacterized protein</fullName>
    </submittedName>
</protein>
<organism evidence="2">
    <name type="scientific">Tanacetum cinerariifolium</name>
    <name type="common">Dalmatian daisy</name>
    <name type="synonym">Chrysanthemum cinerariifolium</name>
    <dbReference type="NCBI Taxonomy" id="118510"/>
    <lineage>
        <taxon>Eukaryota</taxon>
        <taxon>Viridiplantae</taxon>
        <taxon>Streptophyta</taxon>
        <taxon>Embryophyta</taxon>
        <taxon>Tracheophyta</taxon>
        <taxon>Spermatophyta</taxon>
        <taxon>Magnoliopsida</taxon>
        <taxon>eudicotyledons</taxon>
        <taxon>Gunneridae</taxon>
        <taxon>Pentapetalae</taxon>
        <taxon>asterids</taxon>
        <taxon>campanulids</taxon>
        <taxon>Asterales</taxon>
        <taxon>Asteraceae</taxon>
        <taxon>Asteroideae</taxon>
        <taxon>Anthemideae</taxon>
        <taxon>Anthemidinae</taxon>
        <taxon>Tanacetum</taxon>
    </lineage>
</organism>